<dbReference type="EMBL" id="CM035423">
    <property type="protein sequence ID" value="KAH7365834.1"/>
    <property type="molecule type" value="Genomic_DNA"/>
</dbReference>
<keyword evidence="2" id="KW-1185">Reference proteome</keyword>
<comment type="caution">
    <text evidence="1">The sequence shown here is derived from an EMBL/GenBank/DDBJ whole genome shotgun (WGS) entry which is preliminary data.</text>
</comment>
<name>A0A8T2SQ59_CERRI</name>
<evidence type="ECO:0000313" key="1">
    <source>
        <dbReference type="EMBL" id="KAH7365834.1"/>
    </source>
</evidence>
<gene>
    <name evidence="1" type="ORF">KP509_18G048300</name>
</gene>
<accession>A0A8T2SQ59</accession>
<dbReference type="AlphaFoldDB" id="A0A8T2SQ59"/>
<sequence>MLRCRLGPATYQPPYSPLHVNRDVPTNCRPPHNITSLFSNRVPSLPTRHLTVVLSLSLTPSFCLSVSLSLCGLRDPGSIAGSMSFHELDSKTTYLSDGSLSANRTWSTTVV</sequence>
<reference evidence="1" key="1">
    <citation type="submission" date="2021-08" db="EMBL/GenBank/DDBJ databases">
        <title>WGS assembly of Ceratopteris richardii.</title>
        <authorList>
            <person name="Marchant D.B."/>
            <person name="Chen G."/>
            <person name="Jenkins J."/>
            <person name="Shu S."/>
            <person name="Leebens-Mack J."/>
            <person name="Grimwood J."/>
            <person name="Schmutz J."/>
            <person name="Soltis P."/>
            <person name="Soltis D."/>
            <person name="Chen Z.-H."/>
        </authorList>
    </citation>
    <scope>NUCLEOTIDE SEQUENCE</scope>
    <source>
        <strain evidence="1">Whitten #5841</strain>
        <tissue evidence="1">Leaf</tissue>
    </source>
</reference>
<protein>
    <submittedName>
        <fullName evidence="1">Uncharacterized protein</fullName>
    </submittedName>
</protein>
<evidence type="ECO:0000313" key="2">
    <source>
        <dbReference type="Proteomes" id="UP000825935"/>
    </source>
</evidence>
<organism evidence="1 2">
    <name type="scientific">Ceratopteris richardii</name>
    <name type="common">Triangle waterfern</name>
    <dbReference type="NCBI Taxonomy" id="49495"/>
    <lineage>
        <taxon>Eukaryota</taxon>
        <taxon>Viridiplantae</taxon>
        <taxon>Streptophyta</taxon>
        <taxon>Embryophyta</taxon>
        <taxon>Tracheophyta</taxon>
        <taxon>Polypodiopsida</taxon>
        <taxon>Polypodiidae</taxon>
        <taxon>Polypodiales</taxon>
        <taxon>Pteridineae</taxon>
        <taxon>Pteridaceae</taxon>
        <taxon>Parkerioideae</taxon>
        <taxon>Ceratopteris</taxon>
    </lineage>
</organism>
<proteinExistence type="predicted"/>
<dbReference type="Proteomes" id="UP000825935">
    <property type="component" value="Chromosome 18"/>
</dbReference>